<dbReference type="InterPro" id="IPR011014">
    <property type="entry name" value="MscS_channel_TM-2"/>
</dbReference>
<dbReference type="GO" id="GO:0008381">
    <property type="term" value="F:mechanosensitive monoatomic ion channel activity"/>
    <property type="evidence" value="ECO:0007669"/>
    <property type="project" value="InterPro"/>
</dbReference>
<name>A0A561BV40_9ACTN</name>
<dbReference type="InterPro" id="IPR023408">
    <property type="entry name" value="MscS_beta-dom_sf"/>
</dbReference>
<evidence type="ECO:0000256" key="8">
    <source>
        <dbReference type="SAM" id="Phobius"/>
    </source>
</evidence>
<evidence type="ECO:0000259" key="9">
    <source>
        <dbReference type="Pfam" id="PF00924"/>
    </source>
</evidence>
<evidence type="ECO:0000256" key="4">
    <source>
        <dbReference type="ARBA" id="ARBA00022692"/>
    </source>
</evidence>
<reference evidence="11 12" key="1">
    <citation type="submission" date="2019-06" db="EMBL/GenBank/DDBJ databases">
        <title>Sequencing the genomes of 1000 actinobacteria strains.</title>
        <authorList>
            <person name="Klenk H.-P."/>
        </authorList>
    </citation>
    <scope>NUCLEOTIDE SEQUENCE [LARGE SCALE GENOMIC DNA]</scope>
    <source>
        <strain evidence="11 12">DSM 24683</strain>
    </source>
</reference>
<protein>
    <submittedName>
        <fullName evidence="11">Small conductance mechanosensitive channel</fullName>
    </submittedName>
</protein>
<dbReference type="OrthoDB" id="4638917at2"/>
<feature type="domain" description="Mechanosensitive ion channel transmembrane helices 2/3" evidence="10">
    <location>
        <begin position="119"/>
        <end position="158"/>
    </location>
</feature>
<dbReference type="PANTHER" id="PTHR30460">
    <property type="entry name" value="MODERATE CONDUCTANCE MECHANOSENSITIVE CHANNEL YBIO"/>
    <property type="match status" value="1"/>
</dbReference>
<feature type="transmembrane region" description="Helical" evidence="8">
    <location>
        <begin position="111"/>
        <end position="133"/>
    </location>
</feature>
<evidence type="ECO:0000313" key="11">
    <source>
        <dbReference type="EMBL" id="TWD82717.1"/>
    </source>
</evidence>
<evidence type="ECO:0000256" key="7">
    <source>
        <dbReference type="SAM" id="MobiDB-lite"/>
    </source>
</evidence>
<dbReference type="Pfam" id="PF21088">
    <property type="entry name" value="MS_channel_1st"/>
    <property type="match status" value="1"/>
</dbReference>
<keyword evidence="6 8" id="KW-0472">Membrane</keyword>
<feature type="compositionally biased region" description="Low complexity" evidence="7">
    <location>
        <begin position="250"/>
        <end position="278"/>
    </location>
</feature>
<dbReference type="InterPro" id="IPR045276">
    <property type="entry name" value="YbiO_bact"/>
</dbReference>
<gene>
    <name evidence="11" type="ORF">FB561_3857</name>
</gene>
<dbReference type="SUPFAM" id="SSF50182">
    <property type="entry name" value="Sm-like ribonucleoproteins"/>
    <property type="match status" value="1"/>
</dbReference>
<feature type="transmembrane region" description="Helical" evidence="8">
    <location>
        <begin position="139"/>
        <end position="161"/>
    </location>
</feature>
<dbReference type="Pfam" id="PF00924">
    <property type="entry name" value="MS_channel_2nd"/>
    <property type="match status" value="1"/>
</dbReference>
<organism evidence="11 12">
    <name type="scientific">Kribbella amoyensis</name>
    <dbReference type="NCBI Taxonomy" id="996641"/>
    <lineage>
        <taxon>Bacteria</taxon>
        <taxon>Bacillati</taxon>
        <taxon>Actinomycetota</taxon>
        <taxon>Actinomycetes</taxon>
        <taxon>Propionibacteriales</taxon>
        <taxon>Kribbellaceae</taxon>
        <taxon>Kribbella</taxon>
    </lineage>
</organism>
<dbReference type="AlphaFoldDB" id="A0A561BV40"/>
<dbReference type="Gene3D" id="2.30.30.60">
    <property type="match status" value="1"/>
</dbReference>
<dbReference type="FunFam" id="2.30.30.60:FF:000001">
    <property type="entry name" value="MscS Mechanosensitive ion channel"/>
    <property type="match status" value="1"/>
</dbReference>
<keyword evidence="4 8" id="KW-0812">Transmembrane</keyword>
<feature type="domain" description="Mechanosensitive ion channel MscS" evidence="9">
    <location>
        <begin position="159"/>
        <end position="223"/>
    </location>
</feature>
<dbReference type="SUPFAM" id="SSF82861">
    <property type="entry name" value="Mechanosensitive channel protein MscS (YggB), transmembrane region"/>
    <property type="match status" value="1"/>
</dbReference>
<comment type="similarity">
    <text evidence="2">Belongs to the MscS (TC 1.A.23) family.</text>
</comment>
<accession>A0A561BV40</accession>
<feature type="transmembrane region" description="Helical" evidence="8">
    <location>
        <begin position="43"/>
        <end position="65"/>
    </location>
</feature>
<evidence type="ECO:0000256" key="3">
    <source>
        <dbReference type="ARBA" id="ARBA00022475"/>
    </source>
</evidence>
<keyword evidence="5 8" id="KW-1133">Transmembrane helix</keyword>
<evidence type="ECO:0000256" key="6">
    <source>
        <dbReference type="ARBA" id="ARBA00023136"/>
    </source>
</evidence>
<keyword evidence="12" id="KW-1185">Reference proteome</keyword>
<evidence type="ECO:0000256" key="1">
    <source>
        <dbReference type="ARBA" id="ARBA00004651"/>
    </source>
</evidence>
<dbReference type="InterPro" id="IPR010920">
    <property type="entry name" value="LSM_dom_sf"/>
</dbReference>
<keyword evidence="3" id="KW-1003">Cell membrane</keyword>
<dbReference type="InterPro" id="IPR049142">
    <property type="entry name" value="MS_channel_1st"/>
</dbReference>
<dbReference type="PANTHER" id="PTHR30460:SF0">
    <property type="entry name" value="MODERATE CONDUCTANCE MECHANOSENSITIVE CHANNEL YBIO"/>
    <property type="match status" value="1"/>
</dbReference>
<evidence type="ECO:0000259" key="10">
    <source>
        <dbReference type="Pfam" id="PF21088"/>
    </source>
</evidence>
<evidence type="ECO:0000256" key="2">
    <source>
        <dbReference type="ARBA" id="ARBA00008017"/>
    </source>
</evidence>
<dbReference type="Gene3D" id="1.10.287.1260">
    <property type="match status" value="1"/>
</dbReference>
<proteinExistence type="inferred from homology"/>
<comment type="caution">
    <text evidence="11">The sequence shown here is derived from an EMBL/GenBank/DDBJ whole genome shotgun (WGS) entry which is preliminary data.</text>
</comment>
<dbReference type="InterPro" id="IPR006685">
    <property type="entry name" value="MscS_channel_2nd"/>
</dbReference>
<dbReference type="EMBL" id="VIVK01000001">
    <property type="protein sequence ID" value="TWD82717.1"/>
    <property type="molecule type" value="Genomic_DNA"/>
</dbReference>
<sequence length="285" mass="30221">MPILLSYPVSLLSHPLLTALSLPEQFPTFFRRGNDGQLEVTDQIVMVPARIAGLIVAFFVVRLLLHKLIRRFARRTGAGAVAGVLARSKRGQVFVENTLANERRAQRAETIASLLCSAVTIVLTAVLVVMVLAELGFNILPVVASASIIGVALGFGAQTLVKDFLAGIFMIFEDQYGVGDLIDMEKATGVVEAVGLRVTRLRGEDGTIWYVRNGEVFRVGNLTNRDPDAGSTGVGSAAEKADEKSEDQAVEAPAEQPPATATAAAATTTVTESPTRPAGGHTPVD</sequence>
<dbReference type="Proteomes" id="UP000318380">
    <property type="component" value="Unassembled WGS sequence"/>
</dbReference>
<evidence type="ECO:0000256" key="5">
    <source>
        <dbReference type="ARBA" id="ARBA00022989"/>
    </source>
</evidence>
<feature type="region of interest" description="Disordered" evidence="7">
    <location>
        <begin position="221"/>
        <end position="285"/>
    </location>
</feature>
<comment type="subcellular location">
    <subcellularLocation>
        <location evidence="1">Cell membrane</location>
        <topology evidence="1">Multi-pass membrane protein</topology>
    </subcellularLocation>
</comment>
<dbReference type="RefSeq" id="WP_145808508.1">
    <property type="nucleotide sequence ID" value="NZ_VIVK01000001.1"/>
</dbReference>
<dbReference type="GO" id="GO:0005886">
    <property type="term" value="C:plasma membrane"/>
    <property type="evidence" value="ECO:0007669"/>
    <property type="project" value="UniProtKB-SubCell"/>
</dbReference>
<evidence type="ECO:0000313" key="12">
    <source>
        <dbReference type="Proteomes" id="UP000318380"/>
    </source>
</evidence>